<dbReference type="Proteomes" id="UP000324479">
    <property type="component" value="Unassembled WGS sequence"/>
</dbReference>
<dbReference type="PANTHER" id="PTHR42693">
    <property type="entry name" value="ARYLSULFATASE FAMILY MEMBER"/>
    <property type="match status" value="1"/>
</dbReference>
<keyword evidence="3" id="KW-0732">Signal</keyword>
<evidence type="ECO:0000256" key="3">
    <source>
        <dbReference type="SAM" id="SignalP"/>
    </source>
</evidence>
<comment type="caution">
    <text evidence="5">The sequence shown here is derived from an EMBL/GenBank/DDBJ whole genome shotgun (WGS) entry which is preliminary data.</text>
</comment>
<protein>
    <submittedName>
        <fullName evidence="5">Sulfatase</fullName>
    </submittedName>
</protein>
<dbReference type="PANTHER" id="PTHR42693:SF53">
    <property type="entry name" value="ENDO-4-O-SULFATASE"/>
    <property type="match status" value="1"/>
</dbReference>
<keyword evidence="2" id="KW-0378">Hydrolase</keyword>
<dbReference type="InterPro" id="IPR000917">
    <property type="entry name" value="Sulfatase_N"/>
</dbReference>
<evidence type="ECO:0000259" key="4">
    <source>
        <dbReference type="Pfam" id="PF00884"/>
    </source>
</evidence>
<evidence type="ECO:0000313" key="5">
    <source>
        <dbReference type="EMBL" id="KAA5544636.1"/>
    </source>
</evidence>
<dbReference type="EMBL" id="VWOX01000004">
    <property type="protein sequence ID" value="KAA5544636.1"/>
    <property type="molecule type" value="Genomic_DNA"/>
</dbReference>
<organism evidence="5 6">
    <name type="scientific">Roseiconus nitratireducens</name>
    <dbReference type="NCBI Taxonomy" id="2605748"/>
    <lineage>
        <taxon>Bacteria</taxon>
        <taxon>Pseudomonadati</taxon>
        <taxon>Planctomycetota</taxon>
        <taxon>Planctomycetia</taxon>
        <taxon>Pirellulales</taxon>
        <taxon>Pirellulaceae</taxon>
        <taxon>Roseiconus</taxon>
    </lineage>
</organism>
<dbReference type="InterPro" id="IPR050738">
    <property type="entry name" value="Sulfatase"/>
</dbReference>
<feature type="signal peptide" evidence="3">
    <location>
        <begin position="1"/>
        <end position="20"/>
    </location>
</feature>
<feature type="chain" id="PRO_5024346797" evidence="3">
    <location>
        <begin position="21"/>
        <end position="509"/>
    </location>
</feature>
<evidence type="ECO:0000313" key="6">
    <source>
        <dbReference type="Proteomes" id="UP000324479"/>
    </source>
</evidence>
<dbReference type="Pfam" id="PF00884">
    <property type="entry name" value="Sulfatase"/>
    <property type="match status" value="1"/>
</dbReference>
<dbReference type="CDD" id="cd16026">
    <property type="entry name" value="GALNS_like"/>
    <property type="match status" value="1"/>
</dbReference>
<feature type="domain" description="Sulfatase N-terminal" evidence="4">
    <location>
        <begin position="25"/>
        <end position="322"/>
    </location>
</feature>
<dbReference type="Pfam" id="PF14707">
    <property type="entry name" value="Sulfatase_C"/>
    <property type="match status" value="1"/>
</dbReference>
<dbReference type="Gene3D" id="3.40.720.10">
    <property type="entry name" value="Alkaline Phosphatase, subunit A"/>
    <property type="match status" value="1"/>
</dbReference>
<reference evidence="5 6" key="1">
    <citation type="submission" date="2019-08" db="EMBL/GenBank/DDBJ databases">
        <authorList>
            <person name="Dhanesh K."/>
            <person name="Kumar G."/>
            <person name="Sasikala C."/>
            <person name="Venkata Ramana C."/>
        </authorList>
    </citation>
    <scope>NUCLEOTIDE SEQUENCE [LARGE SCALE GENOMIC DNA]</scope>
    <source>
        <strain evidence="5 6">JC645</strain>
    </source>
</reference>
<dbReference type="Gene3D" id="3.30.1120.10">
    <property type="match status" value="1"/>
</dbReference>
<evidence type="ECO:0000256" key="1">
    <source>
        <dbReference type="ARBA" id="ARBA00008779"/>
    </source>
</evidence>
<dbReference type="RefSeq" id="WP_150076250.1">
    <property type="nucleotide sequence ID" value="NZ_VWOX01000004.1"/>
</dbReference>
<name>A0A5M6DDW9_9BACT</name>
<proteinExistence type="inferred from homology"/>
<comment type="similarity">
    <text evidence="1">Belongs to the sulfatase family.</text>
</comment>
<evidence type="ECO:0000256" key="2">
    <source>
        <dbReference type="ARBA" id="ARBA00022801"/>
    </source>
</evidence>
<sequence length="509" mass="56703">MKPSLLCLVASLWFASLADAARPINVILIFADDLGYGDVACFHPEGPFKTPRLDRMAAEGAKLTSFYVPTPYCAPSRGTILTGRYPFRHSVVRNPSPDSGASNFGLPQEEVTLAELLRPNGYATAAYGKWHLGHRPKWLPRTQGFDEYYGILYSNDMYPVQLVENESVVEYPVVQASLTDRYTDRALDFIQRNRDRPFFLYLPHAMPHKPLAVSDNYYTPQTRDDLYADVISELDASIGRILDKLQQLSLDEQTLVIFTSDNGPWYGGSTGGLRGMKGRTWEGGIRVPMIARLPGVIPAGIESDQIAGTIDLLPTICKLVGVEPPQDRVIDGRDITNLLCQKNSPSPHEAIFSMQGKQLATIRSGKWKLHVRNPGPPRFHQLTDAQLASWIDPRAPDGVTILAPYEQAQPTQHPGLISGADPKAMMLFDLEHDPGEQRDVADENPDVVKRLRQQFEKVASEVPDYPDPESDYLFAPPAPGQGRQLMRLIGGELRYDRVPASQQHLLKKP</sequence>
<dbReference type="SUPFAM" id="SSF53649">
    <property type="entry name" value="Alkaline phosphatase-like"/>
    <property type="match status" value="1"/>
</dbReference>
<dbReference type="InterPro" id="IPR017850">
    <property type="entry name" value="Alkaline_phosphatase_core_sf"/>
</dbReference>
<gene>
    <name evidence="5" type="ORF">FYK55_10020</name>
</gene>
<keyword evidence="6" id="KW-1185">Reference proteome</keyword>
<dbReference type="AlphaFoldDB" id="A0A5M6DDW9"/>
<accession>A0A5M6DDW9</accession>
<dbReference type="GO" id="GO:0004065">
    <property type="term" value="F:arylsulfatase activity"/>
    <property type="evidence" value="ECO:0007669"/>
    <property type="project" value="TreeGrafter"/>
</dbReference>